<dbReference type="Gene3D" id="3.30.70.270">
    <property type="match status" value="1"/>
</dbReference>
<organism evidence="2">
    <name type="scientific">Haemonchus contortus</name>
    <name type="common">Barber pole worm</name>
    <dbReference type="NCBI Taxonomy" id="6289"/>
    <lineage>
        <taxon>Eukaryota</taxon>
        <taxon>Metazoa</taxon>
        <taxon>Ecdysozoa</taxon>
        <taxon>Nematoda</taxon>
        <taxon>Chromadorea</taxon>
        <taxon>Rhabditida</taxon>
        <taxon>Rhabditina</taxon>
        <taxon>Rhabditomorpha</taxon>
        <taxon>Strongyloidea</taxon>
        <taxon>Trichostrongylidae</taxon>
        <taxon>Haemonchus</taxon>
    </lineage>
</organism>
<dbReference type="SUPFAM" id="SSF56219">
    <property type="entry name" value="DNase I-like"/>
    <property type="match status" value="1"/>
</dbReference>
<dbReference type="EMBL" id="CAVP010059185">
    <property type="protein sequence ID" value="CDL95611.1"/>
    <property type="molecule type" value="Genomic_DNA"/>
</dbReference>
<evidence type="ECO:0000259" key="1">
    <source>
        <dbReference type="PROSITE" id="PS50878"/>
    </source>
</evidence>
<dbReference type="SUPFAM" id="SSF56672">
    <property type="entry name" value="DNA/RNA polymerases"/>
    <property type="match status" value="1"/>
</dbReference>
<feature type="domain" description="Reverse transcriptase" evidence="1">
    <location>
        <begin position="301"/>
        <end position="568"/>
    </location>
</feature>
<dbReference type="InterPro" id="IPR043128">
    <property type="entry name" value="Rev_trsase/Diguanyl_cyclase"/>
</dbReference>
<accession>W6NFR9</accession>
<dbReference type="Pfam" id="PF00078">
    <property type="entry name" value="RVT_1"/>
    <property type="match status" value="1"/>
</dbReference>
<keyword evidence="2" id="KW-0695">RNA-directed DNA polymerase</keyword>
<dbReference type="GO" id="GO:0003964">
    <property type="term" value="F:RNA-directed DNA polymerase activity"/>
    <property type="evidence" value="ECO:0007669"/>
    <property type="project" value="UniProtKB-KW"/>
</dbReference>
<reference evidence="2" key="1">
    <citation type="submission" date="2013-03" db="EMBL/GenBank/DDBJ databases">
        <authorList>
            <person name="Aslett M."/>
        </authorList>
    </citation>
    <scope>NUCLEOTIDE SEQUENCE [LARGE SCALE GENOMIC DNA]</scope>
    <source>
        <strain evidence="2">ISE/inbred ISE</strain>
    </source>
</reference>
<dbReference type="Gene3D" id="3.60.10.10">
    <property type="entry name" value="Endonuclease/exonuclease/phosphatase"/>
    <property type="match status" value="1"/>
</dbReference>
<evidence type="ECO:0000313" key="2">
    <source>
        <dbReference type="EMBL" id="CDL95610.1"/>
    </source>
</evidence>
<dbReference type="PANTHER" id="PTHR19446">
    <property type="entry name" value="REVERSE TRANSCRIPTASES"/>
    <property type="match status" value="1"/>
</dbReference>
<keyword evidence="2" id="KW-0808">Transferase</keyword>
<dbReference type="EMBL" id="CAVP010059184">
    <property type="protein sequence ID" value="CDL95610.1"/>
    <property type="molecule type" value="Genomic_DNA"/>
</dbReference>
<proteinExistence type="predicted"/>
<evidence type="ECO:0000313" key="3">
    <source>
        <dbReference type="EMBL" id="CDL95611.1"/>
    </source>
</evidence>
<dbReference type="InterPro" id="IPR043502">
    <property type="entry name" value="DNA/RNA_pol_sf"/>
</dbReference>
<reference evidence="2" key="2">
    <citation type="submission" date="2013-05" db="EMBL/GenBank/DDBJ databases">
        <title>The genome and transcriptome of Haemonchus contortus: a key model parasite for drug and vaccine discovery.</title>
        <authorList>
            <person name="Laing R."/>
            <person name="Kikuchi T."/>
            <person name="Martinelli A."/>
            <person name="Tsai I.J."/>
            <person name="Beech R.N."/>
            <person name="Redman E."/>
            <person name="Holroyd N."/>
            <person name="Bartley D.J."/>
            <person name="Beasley H."/>
            <person name="Britton C."/>
            <person name="Curran D."/>
            <person name="Devaney E."/>
            <person name="Gilabert A."/>
            <person name="Jackson F."/>
            <person name="Hunt M."/>
            <person name="Johnston S."/>
            <person name="Kryukov I."/>
            <person name="Li K."/>
            <person name="Morrison A.A."/>
            <person name="Reid A.J."/>
            <person name="Sargison N."/>
            <person name="Saunders G."/>
            <person name="Wasmuth J.D."/>
            <person name="Wolstenholme A."/>
            <person name="Berriman M."/>
            <person name="Gilleard J.S."/>
            <person name="Cotton J.A."/>
        </authorList>
    </citation>
    <scope>NUCLEOTIDE SEQUENCE [LARGE SCALE GENOMIC DNA]</scope>
    <source>
        <strain evidence="2">ISE/inbred ISE</strain>
    </source>
</reference>
<sequence>MDLSEACTLFHGNSFIVKNEGRRWTWESPNAATRSEIDHVLTNSKWSLLDVSVVEAFRSGSDHRLVRAKIRLRAKLRRRDHFRPPPIRPPRYDTSAMEVAAVQYAWQEAQDLTYDYDLLVSGLLHCATASAVSGRVNSRSRIDGTARTLLQRRAAVYRNSASSLLERAAINKACRIAVRESIHRYKDTRLKEAAEARASLKRCRKDLNDSRSIIAVMRDAMGTPQTSRTKIEEIAVSYYTNLFRSIVSVSRIPTPTQEVAPRIEEWEVERAIRQMKPRKAPGFLKSASHTIIKQLTKRFNKYLDAQRIPDQWKKSNTVLLFKKREREQMKNYRPIALLSQPYKLFTKIILNRLERQLDEYQPVEQAGFRKGFCCMDHIHTITQLIERTREYKQPLLLCFIDYAKAFDTAEHNFDLNALHHAGVDPCYINLLEQCNTDTFATIRMFQRELRVPIEKGVRQGDTISPKLFTTALNHAMLQLDWDDKGINIDGRKLSNLRFADYIVLISQNRKELQQMVEELDDVSKAIGLTMNRSKTMVMRNEWADASPITLERTTLPFTDSYVYLGRSFPWTTTCEQRL</sequence>
<dbReference type="CDD" id="cd01650">
    <property type="entry name" value="RT_nLTR_like"/>
    <property type="match status" value="1"/>
</dbReference>
<name>W6NFR9_HAECO</name>
<protein>
    <submittedName>
        <fullName evidence="2">RNA-directed DNA polymerase (Reverse transcriptase) domain containing protein</fullName>
    </submittedName>
</protein>
<keyword evidence="2" id="KW-0548">Nucleotidyltransferase</keyword>
<dbReference type="InterPro" id="IPR036691">
    <property type="entry name" value="Endo/exonu/phosph_ase_sf"/>
</dbReference>
<dbReference type="PROSITE" id="PS50878">
    <property type="entry name" value="RT_POL"/>
    <property type="match status" value="1"/>
</dbReference>
<comment type="caution">
    <text evidence="2">The sequence shown here is derived from an EMBL/GenBank/DDBJ whole genome shotgun (WGS) entry which is preliminary data.</text>
</comment>
<dbReference type="AlphaFoldDB" id="W6NFR9"/>
<gene>
    <name evidence="3" type="ORF">HCOI_00682300</name>
    <name evidence="2" type="ORF">HCOI_00682500</name>
</gene>
<dbReference type="InterPro" id="IPR000477">
    <property type="entry name" value="RT_dom"/>
</dbReference>